<evidence type="ECO:0000256" key="17">
    <source>
        <dbReference type="ARBA" id="ARBA00023187"/>
    </source>
</evidence>
<evidence type="ECO:0000256" key="8">
    <source>
        <dbReference type="ARBA" id="ARBA00022664"/>
    </source>
</evidence>
<dbReference type="PANTHER" id="PTHR11346">
    <property type="entry name" value="GALECTIN"/>
    <property type="match status" value="1"/>
</dbReference>
<reference evidence="21" key="1">
    <citation type="submission" date="2025-08" db="UniProtKB">
        <authorList>
            <consortium name="Ensembl"/>
        </authorList>
    </citation>
    <scope>IDENTIFICATION</scope>
</reference>
<keyword evidence="13" id="KW-0391">Immunity</keyword>
<dbReference type="PANTHER" id="PTHR11346:SF26">
    <property type="entry name" value="GALECTIN-3"/>
    <property type="match status" value="1"/>
</dbReference>
<dbReference type="GO" id="GO:0048246">
    <property type="term" value="P:macrophage chemotaxis"/>
    <property type="evidence" value="ECO:0007669"/>
    <property type="project" value="TreeGrafter"/>
</dbReference>
<keyword evidence="12" id="KW-0221">Differentiation</keyword>
<dbReference type="GO" id="GO:0048030">
    <property type="term" value="F:disaccharide binding"/>
    <property type="evidence" value="ECO:0007669"/>
    <property type="project" value="TreeGrafter"/>
</dbReference>
<dbReference type="Proteomes" id="UP000694557">
    <property type="component" value="Unassembled WGS sequence"/>
</dbReference>
<evidence type="ECO:0000256" key="3">
    <source>
        <dbReference type="ARBA" id="ARBA00004613"/>
    </source>
</evidence>
<keyword evidence="16" id="KW-1015">Disulfide bond</keyword>
<dbReference type="GO" id="GO:0030154">
    <property type="term" value="P:cell differentiation"/>
    <property type="evidence" value="ECO:0007669"/>
    <property type="project" value="UniProtKB-KW"/>
</dbReference>
<evidence type="ECO:0000256" key="6">
    <source>
        <dbReference type="ARBA" id="ARBA00022553"/>
    </source>
</evidence>
<dbReference type="GO" id="GO:0008380">
    <property type="term" value="P:RNA splicing"/>
    <property type="evidence" value="ECO:0007669"/>
    <property type="project" value="UniProtKB-KW"/>
</dbReference>
<dbReference type="GO" id="GO:0048245">
    <property type="term" value="P:eosinophil chemotaxis"/>
    <property type="evidence" value="ECO:0007669"/>
    <property type="project" value="TreeGrafter"/>
</dbReference>
<dbReference type="GO" id="GO:2001237">
    <property type="term" value="P:negative regulation of extrinsic apoptotic signaling pathway"/>
    <property type="evidence" value="ECO:0007669"/>
    <property type="project" value="TreeGrafter"/>
</dbReference>
<dbReference type="GO" id="GO:0030593">
    <property type="term" value="P:neutrophil chemotaxis"/>
    <property type="evidence" value="ECO:0007669"/>
    <property type="project" value="TreeGrafter"/>
</dbReference>
<evidence type="ECO:0000256" key="11">
    <source>
        <dbReference type="ARBA" id="ARBA00022737"/>
    </source>
</evidence>
<dbReference type="Ensembl" id="ENSOKIT00005085156.1">
    <property type="protein sequence ID" value="ENSOKIP00005079940.1"/>
    <property type="gene ID" value="ENSOKIG00005034489.1"/>
</dbReference>
<evidence type="ECO:0000256" key="5">
    <source>
        <dbReference type="ARBA" id="ARBA00022525"/>
    </source>
</evidence>
<dbReference type="InterPro" id="IPR044156">
    <property type="entry name" value="Galectin-like"/>
</dbReference>
<dbReference type="GO" id="GO:0002548">
    <property type="term" value="P:monocyte chemotaxis"/>
    <property type="evidence" value="ECO:0007669"/>
    <property type="project" value="TreeGrafter"/>
</dbReference>
<evidence type="ECO:0000256" key="9">
    <source>
        <dbReference type="ARBA" id="ARBA00022728"/>
    </source>
</evidence>
<keyword evidence="10 19" id="KW-0430">Lectin</keyword>
<keyword evidence="15" id="KW-0007">Acetylation</keyword>
<dbReference type="GeneTree" id="ENSGT00940000165169"/>
<evidence type="ECO:0000256" key="16">
    <source>
        <dbReference type="ARBA" id="ARBA00023157"/>
    </source>
</evidence>
<evidence type="ECO:0000256" key="18">
    <source>
        <dbReference type="ARBA" id="ARBA00023242"/>
    </source>
</evidence>
<keyword evidence="8" id="KW-0507">mRNA processing</keyword>
<evidence type="ECO:0000256" key="19">
    <source>
        <dbReference type="RuleBase" id="RU102079"/>
    </source>
</evidence>
<evidence type="ECO:0000259" key="20">
    <source>
        <dbReference type="PROSITE" id="PS51304"/>
    </source>
</evidence>
<dbReference type="InterPro" id="IPR013320">
    <property type="entry name" value="ConA-like_dom_sf"/>
</dbReference>
<dbReference type="GO" id="GO:0043236">
    <property type="term" value="F:laminin binding"/>
    <property type="evidence" value="ECO:0007669"/>
    <property type="project" value="TreeGrafter"/>
</dbReference>
<keyword evidence="7" id="KW-0399">Innate immunity</keyword>
<keyword evidence="14" id="KW-0389">IgE-binding protein</keyword>
<evidence type="ECO:0000313" key="22">
    <source>
        <dbReference type="Proteomes" id="UP000694557"/>
    </source>
</evidence>
<keyword evidence="17" id="KW-0508">mRNA splicing</keyword>
<keyword evidence="6" id="KW-0597">Phosphoprotein</keyword>
<evidence type="ECO:0000256" key="10">
    <source>
        <dbReference type="ARBA" id="ARBA00022734"/>
    </source>
</evidence>
<dbReference type="GO" id="GO:0005615">
    <property type="term" value="C:extracellular space"/>
    <property type="evidence" value="ECO:0007669"/>
    <property type="project" value="TreeGrafter"/>
</dbReference>
<sequence length="129" mass="14982">MEGGNWQRHCVGVKTEPCPKCQCVVLVYRAFTVNFVRGNDIAFHLNPRFNDGGKQAVVRNTMVGERWGKEERHTQGGFPFMAGQSFEVTQLFEFKHRVRELNQIDRINILQDVILTYNPAQRAHFAFHF</sequence>
<dbReference type="AlphaFoldDB" id="A0A8C7J9H5"/>
<dbReference type="GO" id="GO:0090280">
    <property type="term" value="P:positive regulation of calcium ion import"/>
    <property type="evidence" value="ECO:0007669"/>
    <property type="project" value="TreeGrafter"/>
</dbReference>
<dbReference type="Gene3D" id="2.60.120.200">
    <property type="match status" value="1"/>
</dbReference>
<protein>
    <recommendedName>
        <fullName evidence="19">Galectin</fullName>
    </recommendedName>
</protein>
<evidence type="ECO:0000256" key="1">
    <source>
        <dbReference type="ARBA" id="ARBA00004123"/>
    </source>
</evidence>
<evidence type="ECO:0000256" key="13">
    <source>
        <dbReference type="ARBA" id="ARBA00022859"/>
    </source>
</evidence>
<evidence type="ECO:0000256" key="15">
    <source>
        <dbReference type="ARBA" id="ARBA00022990"/>
    </source>
</evidence>
<evidence type="ECO:0000313" key="21">
    <source>
        <dbReference type="Ensembl" id="ENSOKIP00005079940.1"/>
    </source>
</evidence>
<evidence type="ECO:0000256" key="14">
    <source>
        <dbReference type="ARBA" id="ARBA00022972"/>
    </source>
</evidence>
<dbReference type="InterPro" id="IPR001079">
    <property type="entry name" value="Galectin_CRD"/>
</dbReference>
<organism evidence="21 22">
    <name type="scientific">Oncorhynchus kisutch</name>
    <name type="common">Coho salmon</name>
    <name type="synonym">Salmo kisutch</name>
    <dbReference type="NCBI Taxonomy" id="8019"/>
    <lineage>
        <taxon>Eukaryota</taxon>
        <taxon>Metazoa</taxon>
        <taxon>Chordata</taxon>
        <taxon>Craniata</taxon>
        <taxon>Vertebrata</taxon>
        <taxon>Euteleostomi</taxon>
        <taxon>Actinopterygii</taxon>
        <taxon>Neopterygii</taxon>
        <taxon>Teleostei</taxon>
        <taxon>Protacanthopterygii</taxon>
        <taxon>Salmoniformes</taxon>
        <taxon>Salmonidae</taxon>
        <taxon>Salmoninae</taxon>
        <taxon>Oncorhynchus</taxon>
    </lineage>
</organism>
<keyword evidence="22" id="KW-1185">Reference proteome</keyword>
<dbReference type="Pfam" id="PF00337">
    <property type="entry name" value="Gal-bind_lectin"/>
    <property type="match status" value="1"/>
</dbReference>
<evidence type="ECO:0000256" key="12">
    <source>
        <dbReference type="ARBA" id="ARBA00022782"/>
    </source>
</evidence>
<dbReference type="GO" id="GO:0045087">
    <property type="term" value="P:innate immune response"/>
    <property type="evidence" value="ECO:0007669"/>
    <property type="project" value="UniProtKB-KW"/>
</dbReference>
<dbReference type="GO" id="GO:0050918">
    <property type="term" value="P:positive chemotaxis"/>
    <property type="evidence" value="ECO:0007669"/>
    <property type="project" value="TreeGrafter"/>
</dbReference>
<keyword evidence="18" id="KW-0539">Nucleus</keyword>
<dbReference type="GO" id="GO:0006397">
    <property type="term" value="P:mRNA processing"/>
    <property type="evidence" value="ECO:0007669"/>
    <property type="project" value="UniProtKB-KW"/>
</dbReference>
<keyword evidence="9" id="KW-0747">Spliceosome</keyword>
<comment type="subcellular location">
    <subcellularLocation>
        <location evidence="2">Cytoplasm</location>
    </subcellularLocation>
    <subcellularLocation>
        <location evidence="1">Nucleus</location>
    </subcellularLocation>
    <subcellularLocation>
        <location evidence="3">Secreted</location>
    </subcellularLocation>
</comment>
<evidence type="ECO:0000256" key="4">
    <source>
        <dbReference type="ARBA" id="ARBA00022490"/>
    </source>
</evidence>
<dbReference type="GO" id="GO:0019863">
    <property type="term" value="F:IgE binding"/>
    <property type="evidence" value="ECO:0007669"/>
    <property type="project" value="UniProtKB-KW"/>
</dbReference>
<dbReference type="GO" id="GO:0005681">
    <property type="term" value="C:spliceosomal complex"/>
    <property type="evidence" value="ECO:0007669"/>
    <property type="project" value="UniProtKB-KW"/>
</dbReference>
<dbReference type="PROSITE" id="PS51304">
    <property type="entry name" value="GALECTIN"/>
    <property type="match status" value="1"/>
</dbReference>
<dbReference type="SMART" id="SM00908">
    <property type="entry name" value="Gal-bind_lectin"/>
    <property type="match status" value="1"/>
</dbReference>
<feature type="domain" description="Galectin" evidence="20">
    <location>
        <begin position="1"/>
        <end position="129"/>
    </location>
</feature>
<reference evidence="21" key="2">
    <citation type="submission" date="2025-09" db="UniProtKB">
        <authorList>
            <consortium name="Ensembl"/>
        </authorList>
    </citation>
    <scope>IDENTIFICATION</scope>
</reference>
<name>A0A8C7J9H5_ONCKI</name>
<keyword evidence="11" id="KW-0677">Repeat</keyword>
<evidence type="ECO:0000256" key="2">
    <source>
        <dbReference type="ARBA" id="ARBA00004496"/>
    </source>
</evidence>
<keyword evidence="4" id="KW-0963">Cytoplasm</keyword>
<evidence type="ECO:0000256" key="7">
    <source>
        <dbReference type="ARBA" id="ARBA00022588"/>
    </source>
</evidence>
<dbReference type="GO" id="GO:0045806">
    <property type="term" value="P:negative regulation of endocytosis"/>
    <property type="evidence" value="ECO:0007669"/>
    <property type="project" value="TreeGrafter"/>
</dbReference>
<proteinExistence type="predicted"/>
<dbReference type="GO" id="GO:0001772">
    <property type="term" value="C:immunological synapse"/>
    <property type="evidence" value="ECO:0007669"/>
    <property type="project" value="TreeGrafter"/>
</dbReference>
<keyword evidence="5" id="KW-0964">Secreted</keyword>
<dbReference type="CDD" id="cd00070">
    <property type="entry name" value="GLECT"/>
    <property type="match status" value="1"/>
</dbReference>
<dbReference type="GO" id="GO:0005737">
    <property type="term" value="C:cytoplasm"/>
    <property type="evidence" value="ECO:0007669"/>
    <property type="project" value="UniProtKB-SubCell"/>
</dbReference>
<dbReference type="SMART" id="SM00276">
    <property type="entry name" value="GLECT"/>
    <property type="match status" value="1"/>
</dbReference>
<accession>A0A8C7J9H5</accession>
<dbReference type="SUPFAM" id="SSF49899">
    <property type="entry name" value="Concanavalin A-like lectins/glucanases"/>
    <property type="match status" value="1"/>
</dbReference>